<dbReference type="Gene3D" id="1.25.40.10">
    <property type="entry name" value="Tetratricopeptide repeat domain"/>
    <property type="match status" value="3"/>
</dbReference>
<gene>
    <name evidence="4" type="ORF">TTHERM_00540410</name>
</gene>
<evidence type="ECO:0000313" key="5">
    <source>
        <dbReference type="Proteomes" id="UP000009168"/>
    </source>
</evidence>
<dbReference type="GO" id="GO:0036159">
    <property type="term" value="P:inner dynein arm assembly"/>
    <property type="evidence" value="ECO:0007669"/>
    <property type="project" value="TreeGrafter"/>
</dbReference>
<keyword evidence="5" id="KW-1185">Reference proteome</keyword>
<keyword evidence="1" id="KW-0802">TPR repeat</keyword>
<dbReference type="AlphaFoldDB" id="I7MDJ4"/>
<dbReference type="PROSITE" id="PS50005">
    <property type="entry name" value="TPR"/>
    <property type="match status" value="2"/>
</dbReference>
<dbReference type="HOGENOM" id="CLU_366174_0_0_1"/>
<dbReference type="InterPro" id="IPR019734">
    <property type="entry name" value="TPR_rpt"/>
</dbReference>
<dbReference type="PANTHER" id="PTHR46492">
    <property type="entry name" value="DYNEIN ASSEMBLY FACTOR 4, AXONEMAL"/>
    <property type="match status" value="1"/>
</dbReference>
<sequence>MIGNNAAGVPQFPPEPVPRIKPKHGYEWYQDNKIVKIRIPIKGITMKKIDIFISDLVLKINITEKKWVRVLDLKHEIDFQGQENNVVYANEVLEIILVKKEEKKHWEDLIEDGLDKEQIKKRRQESFQRRETAYQEHLKQRNDLKIKFDTHATKEQMRLEDENRKVLEVKKTEEKNQAIDKIYDDVDEKGNITQNQEQKTKVKEEIKPQIIWTHKYDDTIFNDEDIFRNEELAVEYDDKPKVREQKKLDLAFTQRMYPGVAAREQHFKEPPLPKVKQQQEKSGDDLENKNPLWLKDRGDEFYKNQDFYSAIMAYNQAYKLDQSMINCIANRCACNIHLYNYEEALMDADMVLSYCNSLKEEEKELAKNQSLRLKTILRKAIATSWKGDVDRSLEILDKSLSEDIFYLKDNQLIQQFEGVQQTIQKRKESILIKKQGDTLFKSAQYEKALEKYFKCLEIDNNETAMGNISLTYLKMGKNQECVEFCNKSIEKVQKFTRFASFNPINKQSVQDSNNFLIKLYIRKAKAQQQLKLLKESFDTIKQAIQINDKNSEAKEIYKEIEKSFAIEEVNHLKAQAAAFMKENKVSEALEIYNECLKKIDSTETIEYLAILLNRCACFLKLEKYEDIITNCLRGLKIIRSYKNRVISWTNQKLTKEEKDKLISFESRFLVRRANAYLKQNLIFNAKSDLEEALKLDPNNEQLKQDILKIDVTINETKK</sequence>
<dbReference type="GO" id="GO:0003341">
    <property type="term" value="P:cilium movement"/>
    <property type="evidence" value="ECO:0007669"/>
    <property type="project" value="TreeGrafter"/>
</dbReference>
<feature type="region of interest" description="Disordered" evidence="2">
    <location>
        <begin position="266"/>
        <end position="289"/>
    </location>
</feature>
<dbReference type="InterPro" id="IPR011990">
    <property type="entry name" value="TPR-like_helical_dom_sf"/>
</dbReference>
<proteinExistence type="predicted"/>
<evidence type="ECO:0000313" key="4">
    <source>
        <dbReference type="EMBL" id="EAR87721.1"/>
    </source>
</evidence>
<evidence type="ECO:0000256" key="2">
    <source>
        <dbReference type="SAM" id="MobiDB-lite"/>
    </source>
</evidence>
<evidence type="ECO:0000259" key="3">
    <source>
        <dbReference type="PROSITE" id="PS51203"/>
    </source>
</evidence>
<feature type="repeat" description="TPR" evidence="1">
    <location>
        <begin position="429"/>
        <end position="462"/>
    </location>
</feature>
<dbReference type="KEGG" id="tet:TTHERM_00540410"/>
<feature type="repeat" description="TPR" evidence="1">
    <location>
        <begin position="666"/>
        <end position="699"/>
    </location>
</feature>
<dbReference type="SMART" id="SM00028">
    <property type="entry name" value="TPR"/>
    <property type="match status" value="7"/>
</dbReference>
<dbReference type="eggNOG" id="KOG0548">
    <property type="taxonomic scope" value="Eukaryota"/>
</dbReference>
<dbReference type="PROSITE" id="PS51203">
    <property type="entry name" value="CS"/>
    <property type="match status" value="1"/>
</dbReference>
<name>I7MDJ4_TETTS</name>
<reference evidence="5" key="1">
    <citation type="journal article" date="2006" name="PLoS Biol.">
        <title>Macronuclear genome sequence of the ciliate Tetrahymena thermophila, a model eukaryote.</title>
        <authorList>
            <person name="Eisen J.A."/>
            <person name="Coyne R.S."/>
            <person name="Wu M."/>
            <person name="Wu D."/>
            <person name="Thiagarajan M."/>
            <person name="Wortman J.R."/>
            <person name="Badger J.H."/>
            <person name="Ren Q."/>
            <person name="Amedeo P."/>
            <person name="Jones K.M."/>
            <person name="Tallon L.J."/>
            <person name="Delcher A.L."/>
            <person name="Salzberg S.L."/>
            <person name="Silva J.C."/>
            <person name="Haas B.J."/>
            <person name="Majoros W.H."/>
            <person name="Farzad M."/>
            <person name="Carlton J.M."/>
            <person name="Smith R.K. Jr."/>
            <person name="Garg J."/>
            <person name="Pearlman R.E."/>
            <person name="Karrer K.M."/>
            <person name="Sun L."/>
            <person name="Manning G."/>
            <person name="Elde N.C."/>
            <person name="Turkewitz A.P."/>
            <person name="Asai D.J."/>
            <person name="Wilkes D.E."/>
            <person name="Wang Y."/>
            <person name="Cai H."/>
            <person name="Collins K."/>
            <person name="Stewart B.A."/>
            <person name="Lee S.R."/>
            <person name="Wilamowska K."/>
            <person name="Weinberg Z."/>
            <person name="Ruzzo W.L."/>
            <person name="Wloga D."/>
            <person name="Gaertig J."/>
            <person name="Frankel J."/>
            <person name="Tsao C.-C."/>
            <person name="Gorovsky M.A."/>
            <person name="Keeling P.J."/>
            <person name="Waller R.F."/>
            <person name="Patron N.J."/>
            <person name="Cherry J.M."/>
            <person name="Stover N.A."/>
            <person name="Krieger C.J."/>
            <person name="del Toro C."/>
            <person name="Ryder H.F."/>
            <person name="Williamson S.C."/>
            <person name="Barbeau R.A."/>
            <person name="Hamilton E.P."/>
            <person name="Orias E."/>
        </authorList>
    </citation>
    <scope>NUCLEOTIDE SEQUENCE [LARGE SCALE GENOMIC DNA]</scope>
    <source>
        <strain evidence="5">SB210</strain>
    </source>
</reference>
<dbReference type="RefSeq" id="XP_001007966.1">
    <property type="nucleotide sequence ID" value="XM_001007966.1"/>
</dbReference>
<dbReference type="InParanoid" id="I7MDJ4"/>
<dbReference type="eggNOG" id="KOG1124">
    <property type="taxonomic scope" value="Eukaryota"/>
</dbReference>
<organism evidence="4 5">
    <name type="scientific">Tetrahymena thermophila (strain SB210)</name>
    <dbReference type="NCBI Taxonomy" id="312017"/>
    <lineage>
        <taxon>Eukaryota</taxon>
        <taxon>Sar</taxon>
        <taxon>Alveolata</taxon>
        <taxon>Ciliophora</taxon>
        <taxon>Intramacronucleata</taxon>
        <taxon>Oligohymenophorea</taxon>
        <taxon>Hymenostomatida</taxon>
        <taxon>Tetrahymenina</taxon>
        <taxon>Tetrahymenidae</taxon>
        <taxon>Tetrahymena</taxon>
    </lineage>
</organism>
<protein>
    <submittedName>
        <fullName evidence="4">Tetratricopeptide repeat protein</fullName>
    </submittedName>
</protein>
<dbReference type="Gene3D" id="2.60.40.790">
    <property type="match status" value="1"/>
</dbReference>
<dbReference type="SUPFAM" id="SSF49764">
    <property type="entry name" value="HSP20-like chaperones"/>
    <property type="match status" value="1"/>
</dbReference>
<dbReference type="InterPro" id="IPR007052">
    <property type="entry name" value="CS_dom"/>
</dbReference>
<dbReference type="OrthoDB" id="348005at2759"/>
<dbReference type="GO" id="GO:0036158">
    <property type="term" value="P:outer dynein arm assembly"/>
    <property type="evidence" value="ECO:0007669"/>
    <property type="project" value="TreeGrafter"/>
</dbReference>
<dbReference type="Proteomes" id="UP000009168">
    <property type="component" value="Unassembled WGS sequence"/>
</dbReference>
<dbReference type="Pfam" id="PF13181">
    <property type="entry name" value="TPR_8"/>
    <property type="match status" value="2"/>
</dbReference>
<dbReference type="SUPFAM" id="SSF48452">
    <property type="entry name" value="TPR-like"/>
    <property type="match status" value="3"/>
</dbReference>
<accession>I7MDJ4</accession>
<dbReference type="GeneID" id="7832558"/>
<feature type="domain" description="CS" evidence="3">
    <location>
        <begin position="21"/>
        <end position="110"/>
    </location>
</feature>
<dbReference type="InterPro" id="IPR052004">
    <property type="entry name" value="Dynein_assembly_factor_4"/>
</dbReference>
<evidence type="ECO:0000256" key="1">
    <source>
        <dbReference type="PROSITE-ProRule" id="PRU00339"/>
    </source>
</evidence>
<dbReference type="STRING" id="312017.I7MDJ4"/>
<dbReference type="EMBL" id="GG662849">
    <property type="protein sequence ID" value="EAR87721.1"/>
    <property type="molecule type" value="Genomic_DNA"/>
</dbReference>
<dbReference type="OMA" id="FAMPTRS"/>
<dbReference type="InterPro" id="IPR008978">
    <property type="entry name" value="HSP20-like_chaperone"/>
</dbReference>
<dbReference type="PANTHER" id="PTHR46492:SF1">
    <property type="entry name" value="DYNEIN AXONEMAL ASSEMBLY FACTOR 4"/>
    <property type="match status" value="1"/>
</dbReference>